<dbReference type="InterPro" id="IPR009057">
    <property type="entry name" value="Homeodomain-like_sf"/>
</dbReference>
<dbReference type="InterPro" id="IPR018506">
    <property type="entry name" value="Cyt_B5_heme-BS"/>
</dbReference>
<feature type="region of interest" description="Disordered" evidence="1">
    <location>
        <begin position="109"/>
        <end position="130"/>
    </location>
</feature>
<accession>A0A5C1AAK9</accession>
<evidence type="ECO:0000313" key="2">
    <source>
        <dbReference type="EMBL" id="QEL15093.1"/>
    </source>
</evidence>
<keyword evidence="5" id="KW-1185">Reference proteome</keyword>
<dbReference type="Proteomes" id="UP000324974">
    <property type="component" value="Chromosome"/>
</dbReference>
<dbReference type="PROSITE" id="PS00191">
    <property type="entry name" value="CYTOCHROME_B5_1"/>
    <property type="match status" value="1"/>
</dbReference>
<dbReference type="AlphaFoldDB" id="A0A5C1AAK9"/>
<dbReference type="EMBL" id="CP042425">
    <property type="protein sequence ID" value="QEL16917.1"/>
    <property type="molecule type" value="Genomic_DNA"/>
</dbReference>
<dbReference type="EMBL" id="CP042425">
    <property type="protein sequence ID" value="QEL15093.1"/>
    <property type="molecule type" value="Genomic_DNA"/>
</dbReference>
<gene>
    <name evidence="2" type="ORF">PX52LOC_02001</name>
    <name evidence="3" type="ORF">PX52LOC_03191</name>
    <name evidence="4" type="ORF">PX52LOC_03893</name>
</gene>
<proteinExistence type="predicted"/>
<dbReference type="KEGG" id="lrs:PX52LOC_03893"/>
<dbReference type="RefSeq" id="WP_168218896.1">
    <property type="nucleotide sequence ID" value="NZ_CP042425.1"/>
</dbReference>
<dbReference type="KEGG" id="lrs:PX52LOC_02001"/>
<dbReference type="GO" id="GO:0020037">
    <property type="term" value="F:heme binding"/>
    <property type="evidence" value="ECO:0007669"/>
    <property type="project" value="InterPro"/>
</dbReference>
<protein>
    <submittedName>
        <fullName evidence="3">IS630 family transposase</fullName>
    </submittedName>
</protein>
<name>A0A5C1AAK9_9BACT</name>
<sequence length="130" mass="14229">MRAYSIDLRVRVLEAAAAGDGTAELADRFSVSPAWVRRLRQRHRQTGEVGPRVARPTRAAKLAAHHHRIRELLAATPDLTLVELRGELKVTVALSTLWAAVRGLGYTFKKSHPGGRTGPAGRAGRPRRLA</sequence>
<dbReference type="Pfam" id="PF13384">
    <property type="entry name" value="HTH_23"/>
    <property type="match status" value="1"/>
</dbReference>
<evidence type="ECO:0000313" key="4">
    <source>
        <dbReference type="EMBL" id="QEL16917.1"/>
    </source>
</evidence>
<reference evidence="5" key="1">
    <citation type="submission" date="2019-08" db="EMBL/GenBank/DDBJ databases">
        <title>Limnoglobus roseus gen. nov., sp. nov., a novel freshwater planctomycete with a giant genome from the family Gemmataceae.</title>
        <authorList>
            <person name="Kulichevskaya I.S."/>
            <person name="Naumoff D.G."/>
            <person name="Miroshnikov K."/>
            <person name="Ivanova A."/>
            <person name="Philippov D.A."/>
            <person name="Hakobyan A."/>
            <person name="Rijpstra I.C."/>
            <person name="Sinninghe Damste J.S."/>
            <person name="Liesack W."/>
            <person name="Dedysh S.N."/>
        </authorList>
    </citation>
    <scope>NUCLEOTIDE SEQUENCE [LARGE SCALE GENOMIC DNA]</scope>
    <source>
        <strain evidence="5">PX52</strain>
    </source>
</reference>
<evidence type="ECO:0000313" key="5">
    <source>
        <dbReference type="Proteomes" id="UP000324974"/>
    </source>
</evidence>
<dbReference type="SUPFAM" id="SSF46689">
    <property type="entry name" value="Homeodomain-like"/>
    <property type="match status" value="1"/>
</dbReference>
<dbReference type="KEGG" id="lrs:PX52LOC_03191"/>
<dbReference type="EMBL" id="CP042425">
    <property type="protein sequence ID" value="QEL16251.1"/>
    <property type="molecule type" value="Genomic_DNA"/>
</dbReference>
<evidence type="ECO:0000256" key="1">
    <source>
        <dbReference type="SAM" id="MobiDB-lite"/>
    </source>
</evidence>
<reference evidence="3" key="2">
    <citation type="journal article" date="2020" name="Int. J. Syst. Evol. Microbiol.">
        <title>Limnoglobus roseus gen. nov., sp. nov., a novel freshwater planctomycete with a giant genome from the family Gemmataceae.</title>
        <authorList>
            <person name="Kulichevskaya I.S."/>
            <person name="Naumoff D.G."/>
            <person name="Miroshnikov K.K."/>
            <person name="Ivanova A.A."/>
            <person name="Philippov D.A."/>
            <person name="Hakobyan A."/>
            <person name="Rijpstra W.I.C."/>
            <person name="Damste J.S.S."/>
            <person name="Liesack W."/>
            <person name="Dedysh S.N."/>
        </authorList>
    </citation>
    <scope>NUCLEOTIDE SEQUENCE</scope>
    <source>
        <strain evidence="3">PX52</strain>
    </source>
</reference>
<organism evidence="3 5">
    <name type="scientific">Limnoglobus roseus</name>
    <dbReference type="NCBI Taxonomy" id="2598579"/>
    <lineage>
        <taxon>Bacteria</taxon>
        <taxon>Pseudomonadati</taxon>
        <taxon>Planctomycetota</taxon>
        <taxon>Planctomycetia</taxon>
        <taxon>Gemmatales</taxon>
        <taxon>Gemmataceae</taxon>
        <taxon>Limnoglobus</taxon>
    </lineage>
</organism>
<evidence type="ECO:0000313" key="3">
    <source>
        <dbReference type="EMBL" id="QEL16251.1"/>
    </source>
</evidence>